<dbReference type="OrthoDB" id="3186364at2"/>
<dbReference type="GO" id="GO:0003700">
    <property type="term" value="F:DNA-binding transcription factor activity"/>
    <property type="evidence" value="ECO:0007669"/>
    <property type="project" value="TreeGrafter"/>
</dbReference>
<dbReference type="Proteomes" id="UP000467006">
    <property type="component" value="Chromosome"/>
</dbReference>
<name>A0A7I7JY69_9MYCO</name>
<dbReference type="SUPFAM" id="SSF46689">
    <property type="entry name" value="Homeodomain-like"/>
    <property type="match status" value="1"/>
</dbReference>
<dbReference type="KEGG" id="mdu:MDUV_11040"/>
<organism evidence="4 5">
    <name type="scientific">Mycolicibacterium duvalii</name>
    <dbReference type="NCBI Taxonomy" id="39688"/>
    <lineage>
        <taxon>Bacteria</taxon>
        <taxon>Bacillati</taxon>
        <taxon>Actinomycetota</taxon>
        <taxon>Actinomycetes</taxon>
        <taxon>Mycobacteriales</taxon>
        <taxon>Mycobacteriaceae</taxon>
        <taxon>Mycolicibacterium</taxon>
    </lineage>
</organism>
<keyword evidence="1" id="KW-0805">Transcription regulation</keyword>
<dbReference type="InterPro" id="IPR009057">
    <property type="entry name" value="Homeodomain-like_sf"/>
</dbReference>
<dbReference type="Pfam" id="PF00440">
    <property type="entry name" value="TetR_N"/>
    <property type="match status" value="1"/>
</dbReference>
<dbReference type="GO" id="GO:0000976">
    <property type="term" value="F:transcription cis-regulatory region binding"/>
    <property type="evidence" value="ECO:0007669"/>
    <property type="project" value="TreeGrafter"/>
</dbReference>
<gene>
    <name evidence="4" type="ORF">MDUV_11040</name>
</gene>
<protein>
    <submittedName>
        <fullName evidence="4">TetR family transcriptional regulator</fullName>
    </submittedName>
</protein>
<dbReference type="InterPro" id="IPR001647">
    <property type="entry name" value="HTH_TetR"/>
</dbReference>
<keyword evidence="5" id="KW-1185">Reference proteome</keyword>
<dbReference type="AlphaFoldDB" id="A0A7I7JY69"/>
<dbReference type="PROSITE" id="PS50977">
    <property type="entry name" value="HTH_TETR_2"/>
    <property type="match status" value="1"/>
</dbReference>
<dbReference type="InterPro" id="IPR050109">
    <property type="entry name" value="HTH-type_TetR-like_transc_reg"/>
</dbReference>
<proteinExistence type="predicted"/>
<dbReference type="Gene3D" id="1.10.357.10">
    <property type="entry name" value="Tetracycline Repressor, domain 2"/>
    <property type="match status" value="1"/>
</dbReference>
<dbReference type="EMBL" id="AP022563">
    <property type="protein sequence ID" value="BBX16244.1"/>
    <property type="molecule type" value="Genomic_DNA"/>
</dbReference>
<dbReference type="PRINTS" id="PR00455">
    <property type="entry name" value="HTHTETR"/>
</dbReference>
<dbReference type="PANTHER" id="PTHR30055">
    <property type="entry name" value="HTH-TYPE TRANSCRIPTIONAL REGULATOR RUTR"/>
    <property type="match status" value="1"/>
</dbReference>
<dbReference type="PANTHER" id="PTHR30055:SF234">
    <property type="entry name" value="HTH-TYPE TRANSCRIPTIONAL REGULATOR BETI"/>
    <property type="match status" value="1"/>
</dbReference>
<reference evidence="4 5" key="1">
    <citation type="journal article" date="2019" name="Emerg. Microbes Infect.">
        <title>Comprehensive subspecies identification of 175 nontuberculous mycobacteria species based on 7547 genomic profiles.</title>
        <authorList>
            <person name="Matsumoto Y."/>
            <person name="Kinjo T."/>
            <person name="Motooka D."/>
            <person name="Nabeya D."/>
            <person name="Jung N."/>
            <person name="Uechi K."/>
            <person name="Horii T."/>
            <person name="Iida T."/>
            <person name="Fujita J."/>
            <person name="Nakamura S."/>
        </authorList>
    </citation>
    <scope>NUCLEOTIDE SEQUENCE [LARGE SCALE GENOMIC DNA]</scope>
    <source>
        <strain evidence="4 5">JCM 6396</strain>
    </source>
</reference>
<accession>A0A7I7JY69</accession>
<evidence type="ECO:0000256" key="1">
    <source>
        <dbReference type="ARBA" id="ARBA00023015"/>
    </source>
</evidence>
<keyword evidence="3" id="KW-0804">Transcription</keyword>
<evidence type="ECO:0000313" key="5">
    <source>
        <dbReference type="Proteomes" id="UP000467006"/>
    </source>
</evidence>
<evidence type="ECO:0000313" key="4">
    <source>
        <dbReference type="EMBL" id="BBX16244.1"/>
    </source>
</evidence>
<evidence type="ECO:0000256" key="2">
    <source>
        <dbReference type="ARBA" id="ARBA00023125"/>
    </source>
</evidence>
<evidence type="ECO:0000256" key="3">
    <source>
        <dbReference type="ARBA" id="ARBA00023163"/>
    </source>
</evidence>
<sequence>MRRKRSLSASVRTTEADENGIRSTLTAGQLDDRLVWCFTIVKVCLARVEGEGAVADAPDTRGRLIDTAVALFTRHTFAGTSLQMIADHIGFTKAAIYHHFRTREQLLLAVLEPLLSELGTVLDEAELKRSPQARAAHLLTGYSGIAVRNRGLVGVLATDPSVATALEARTDWTELIERQLKILAEVEPGPGGTVRAAMVVAGIAAAAGPLSADLDDDELLRQLIEAGRRTLGIRAPRTPRKGDT</sequence>
<keyword evidence="2" id="KW-0238">DNA-binding</keyword>